<evidence type="ECO:0000256" key="7">
    <source>
        <dbReference type="ARBA" id="ARBA00031122"/>
    </source>
</evidence>
<keyword evidence="9" id="KW-0012">Acyltransferase</keyword>
<dbReference type="Gene3D" id="2.30.120.10">
    <property type="match status" value="1"/>
</dbReference>
<dbReference type="Gene3D" id="3.40.630.30">
    <property type="match status" value="1"/>
</dbReference>
<dbReference type="PANTHER" id="PTHR34218:SF4">
    <property type="entry name" value="ACYL-HOMOSERINE LACTONE ACYLASE QUIP"/>
    <property type="match status" value="1"/>
</dbReference>
<comment type="similarity">
    <text evidence="3">Belongs to the peptidase S45 family.</text>
</comment>
<proteinExistence type="inferred from homology"/>
<dbReference type="SMART" id="SM01006">
    <property type="entry name" value="AlcB"/>
    <property type="match status" value="1"/>
</dbReference>
<sequence length="816" mass="89924">MRRDAWGVPHLWADTVDELAFLQGQVTATDRRGQLDAEHRRAEGRLAAIAGPAEVPWDRFARRARLDDTARRCHETLDARTRRWIASYVDGVNSTGLRFRPWTPLGIFLVQHILFGTFPNKLWHAHVEATLGPEAVDLFAVEGPGGSGSNAWYDASRRVLAGDPHRLLELPGIYQQIQLACPAFDVVGLAFPGVPGVQHFGQTRGVAWAVTNAMADYQDLFREQLRRVDGRVLVRDPGGWTPVPAWTETIEVHGAPDEQTEIVETARGPIVDVDRNTGEGLSLRTPARVESRLGFEALLPLLCSSTVDDVAAALTSWVEPVNSVLVADTTGAVLRLVAGLVPVRDDRNRRGPVPAWDPAHEWRPGYAPLPRVTETGSVVTANDRRPDDVAALGADFAPPFRAERIRTLLAEGAPPEAIHRDTLVDTALLRLLDGTAAGARLSGWDGRMDADSTAAGTFAAWRTALAGRLYDHPRLRPLQAARGYDELFTPWTDPRARIGHALDGVALGLHRLGVDVPSLATAAFEDVAASGSGPWGERHLLAPVELSPAWDTRVPLGGDTGALLCTSNVPGVSDACWRGPVARYVWDLTDRSRSRWIVPFGASDRAEDPHFADQLPLWADGRLVPATPFGEHVYVYEEKIPDIGLFRLEVLRPAEHAELVHGWVTERRAAFWGMGGHSVDDVREIYEFVDSLPTHHAFLMLLDGRPIGLFQTYEPDADPVGERYPVQPGDHGMHLLLAPGRHRPRGLTDAVGPALARYIFRDPEHRRIVVEPDVRNHFALRRLKLEGFVLSNEIDMPDKRAVLAFLTRAAFFTLNP</sequence>
<feature type="domain" description="Acyltransferase MbtK/IucB-like conserved" evidence="8">
    <location>
        <begin position="649"/>
        <end position="697"/>
    </location>
</feature>
<dbReference type="Pfam" id="PF13523">
    <property type="entry name" value="Acetyltransf_8"/>
    <property type="match status" value="1"/>
</dbReference>
<evidence type="ECO:0000259" key="8">
    <source>
        <dbReference type="SMART" id="SM01006"/>
    </source>
</evidence>
<dbReference type="Gene3D" id="1.10.439.10">
    <property type="entry name" value="Penicillin Amidohydrolase, domain 1"/>
    <property type="match status" value="1"/>
</dbReference>
<protein>
    <recommendedName>
        <fullName evidence="4">Lysine N-acyltransferase MbtK</fullName>
    </recommendedName>
    <alternativeName>
        <fullName evidence="7">Mycobactin synthase protein K</fullName>
    </alternativeName>
</protein>
<evidence type="ECO:0000256" key="6">
    <source>
        <dbReference type="ARBA" id="ARBA00023145"/>
    </source>
</evidence>
<gene>
    <name evidence="9" type="ORF">Drose_33230</name>
</gene>
<dbReference type="Proteomes" id="UP001058271">
    <property type="component" value="Chromosome"/>
</dbReference>
<dbReference type="EMBL" id="CP073721">
    <property type="protein sequence ID" value="UWZ40732.1"/>
    <property type="molecule type" value="Genomic_DNA"/>
</dbReference>
<dbReference type="InterPro" id="IPR002692">
    <property type="entry name" value="S45"/>
</dbReference>
<name>A0ABY5ZH19_9ACTN</name>
<evidence type="ECO:0000256" key="3">
    <source>
        <dbReference type="ARBA" id="ARBA00006586"/>
    </source>
</evidence>
<dbReference type="Gene3D" id="1.10.1400.10">
    <property type="match status" value="1"/>
</dbReference>
<dbReference type="Gene3D" id="3.60.20.10">
    <property type="entry name" value="Glutamine Phosphoribosylpyrophosphate, subunit 1, domain 1"/>
    <property type="match status" value="1"/>
</dbReference>
<evidence type="ECO:0000313" key="10">
    <source>
        <dbReference type="Proteomes" id="UP001058271"/>
    </source>
</evidence>
<evidence type="ECO:0000256" key="4">
    <source>
        <dbReference type="ARBA" id="ARBA00020586"/>
    </source>
</evidence>
<dbReference type="InterPro" id="IPR029055">
    <property type="entry name" value="Ntn_hydrolases_N"/>
</dbReference>
<evidence type="ECO:0000256" key="1">
    <source>
        <dbReference type="ARBA" id="ARBA00003818"/>
    </source>
</evidence>
<dbReference type="GO" id="GO:0016746">
    <property type="term" value="F:acyltransferase activity"/>
    <property type="evidence" value="ECO:0007669"/>
    <property type="project" value="UniProtKB-KW"/>
</dbReference>
<dbReference type="Pfam" id="PF01804">
    <property type="entry name" value="Penicil_amidase"/>
    <property type="match status" value="1"/>
</dbReference>
<evidence type="ECO:0000313" key="9">
    <source>
        <dbReference type="EMBL" id="UWZ40732.1"/>
    </source>
</evidence>
<dbReference type="InterPro" id="IPR016181">
    <property type="entry name" value="Acyl_CoA_acyltransferase"/>
</dbReference>
<dbReference type="InterPro" id="IPR023343">
    <property type="entry name" value="Penicillin_amidase_dom1"/>
</dbReference>
<dbReference type="InterPro" id="IPR043147">
    <property type="entry name" value="Penicillin_amidase_A-knob"/>
</dbReference>
<keyword evidence="5" id="KW-0378">Hydrolase</keyword>
<comment type="function">
    <text evidence="1">Acyltransferase required for the direct transfer of medium- to long-chain fatty acyl moieties from a carrier protein (MbtL) on to the epsilon-amino group of lysine residue in the mycobactin core.</text>
</comment>
<keyword evidence="10" id="KW-1185">Reference proteome</keyword>
<dbReference type="InterPro" id="IPR043146">
    <property type="entry name" value="Penicillin_amidase_N_B-knob"/>
</dbReference>
<dbReference type="PANTHER" id="PTHR34218">
    <property type="entry name" value="PEPTIDASE S45 PENICILLIN AMIDASE"/>
    <property type="match status" value="1"/>
</dbReference>
<dbReference type="SUPFAM" id="SSF56235">
    <property type="entry name" value="N-terminal nucleophile aminohydrolases (Ntn hydrolases)"/>
    <property type="match status" value="1"/>
</dbReference>
<organism evidence="9 10">
    <name type="scientific">Dactylosporangium roseum</name>
    <dbReference type="NCBI Taxonomy" id="47989"/>
    <lineage>
        <taxon>Bacteria</taxon>
        <taxon>Bacillati</taxon>
        <taxon>Actinomycetota</taxon>
        <taxon>Actinomycetes</taxon>
        <taxon>Micromonosporales</taxon>
        <taxon>Micromonosporaceae</taxon>
        <taxon>Dactylosporangium</taxon>
    </lineage>
</organism>
<dbReference type="SUPFAM" id="SSF55729">
    <property type="entry name" value="Acyl-CoA N-acyltransferases (Nat)"/>
    <property type="match status" value="1"/>
</dbReference>
<comment type="pathway">
    <text evidence="2">Siderophore biosynthesis; mycobactin biosynthesis.</text>
</comment>
<keyword evidence="6" id="KW-0865">Zymogen</keyword>
<reference evidence="9" key="1">
    <citation type="submission" date="2021-04" db="EMBL/GenBank/DDBJ databases">
        <title>Biosynthetic gene clusters of Dactylosporangioum roseum.</title>
        <authorList>
            <person name="Hartkoorn R.C."/>
            <person name="Beaudoing E."/>
            <person name="Hot D."/>
            <person name="Moureu S."/>
        </authorList>
    </citation>
    <scope>NUCLEOTIDE SEQUENCE</scope>
    <source>
        <strain evidence="9">NRRL B-16295</strain>
    </source>
</reference>
<evidence type="ECO:0000256" key="2">
    <source>
        <dbReference type="ARBA" id="ARBA00005102"/>
    </source>
</evidence>
<accession>A0ABY5ZH19</accession>
<evidence type="ECO:0000256" key="5">
    <source>
        <dbReference type="ARBA" id="ARBA00022801"/>
    </source>
</evidence>
<dbReference type="InterPro" id="IPR019432">
    <property type="entry name" value="Acyltransferase_MbtK/IucB-like"/>
</dbReference>
<keyword evidence="9" id="KW-0808">Transferase</keyword>